<dbReference type="AlphaFoldDB" id="A0A929WZP3"/>
<dbReference type="Proteomes" id="UP000704068">
    <property type="component" value="Unassembled WGS sequence"/>
</dbReference>
<protein>
    <submittedName>
        <fullName evidence="1">ATPase</fullName>
    </submittedName>
</protein>
<name>A0A929WZP3_9BACT</name>
<organism evidence="1 2">
    <name type="scientific">Alloprevotella tannerae</name>
    <dbReference type="NCBI Taxonomy" id="76122"/>
    <lineage>
        <taxon>Bacteria</taxon>
        <taxon>Pseudomonadati</taxon>
        <taxon>Bacteroidota</taxon>
        <taxon>Bacteroidia</taxon>
        <taxon>Bacteroidales</taxon>
        <taxon>Prevotellaceae</taxon>
        <taxon>Alloprevotella</taxon>
    </lineage>
</organism>
<evidence type="ECO:0000313" key="2">
    <source>
        <dbReference type="Proteomes" id="UP000704068"/>
    </source>
</evidence>
<dbReference type="PANTHER" id="PTHR43190">
    <property type="entry name" value="N-ACETYL-D-GLUCOSAMINE KINASE"/>
    <property type="match status" value="1"/>
</dbReference>
<dbReference type="PANTHER" id="PTHR43190:SF3">
    <property type="entry name" value="N-ACETYL-D-GLUCOSAMINE KINASE"/>
    <property type="match status" value="1"/>
</dbReference>
<reference evidence="1" key="1">
    <citation type="submission" date="2020-04" db="EMBL/GenBank/DDBJ databases">
        <title>Deep metagenomics examines the oral microbiome during advanced dental caries in children, revealing novel taxa and co-occurrences with host molecules.</title>
        <authorList>
            <person name="Baker J.L."/>
            <person name="Morton J.T."/>
            <person name="Dinis M."/>
            <person name="Alvarez R."/>
            <person name="Tran N.C."/>
            <person name="Knight R."/>
            <person name="Edlund A."/>
        </authorList>
    </citation>
    <scope>NUCLEOTIDE SEQUENCE</scope>
    <source>
        <strain evidence="1">JCVI_34_bin.1</strain>
    </source>
</reference>
<dbReference type="EMBL" id="JABZGR010000005">
    <property type="protein sequence ID" value="MBF0970003.1"/>
    <property type="molecule type" value="Genomic_DNA"/>
</dbReference>
<dbReference type="RefSeq" id="WP_303763190.1">
    <property type="nucleotide sequence ID" value="NZ_JABZGR010000005.1"/>
</dbReference>
<dbReference type="InterPro" id="IPR052519">
    <property type="entry name" value="Euk-type_GlcNAc_Kinase"/>
</dbReference>
<gene>
    <name evidence="1" type="ORF">HXK21_03030</name>
</gene>
<comment type="caution">
    <text evidence="1">The sequence shown here is derived from an EMBL/GenBank/DDBJ whole genome shotgun (WGS) entry which is preliminary data.</text>
</comment>
<sequence>MNLLIADSGSTKTDWSLLQDGDVTKRVVSQGINPFMVPADEISRIVMQELIPHLSQPIDAIRFYGAGCRGKQRLVVKRVLQQVLNTEDVNVESDLQGAAIALCREEKGIACILGTGSNSCLFDGQTIVENVAPLGFILGDEGSGAVLGRRFLSDLLKNQLSAQVRSCFEAQYSLSVEDIVQRVYKQPFPNRFMAGFAIFLGKYKHLEEIQALVKSEFERFFRRNVAQYNHPDLAVHFVGSIAFYFRVELQTVAVDLGYRIGRILKSPIAGLEQFYAESKEINLT</sequence>
<dbReference type="InterPro" id="IPR043129">
    <property type="entry name" value="ATPase_NBD"/>
</dbReference>
<dbReference type="CDD" id="cd24079">
    <property type="entry name" value="ASKHA_NBD_PG1100-like"/>
    <property type="match status" value="1"/>
</dbReference>
<evidence type="ECO:0000313" key="1">
    <source>
        <dbReference type="EMBL" id="MBF0970003.1"/>
    </source>
</evidence>
<dbReference type="SUPFAM" id="SSF53067">
    <property type="entry name" value="Actin-like ATPase domain"/>
    <property type="match status" value="2"/>
</dbReference>
<proteinExistence type="predicted"/>
<dbReference type="Gene3D" id="1.10.720.160">
    <property type="match status" value="1"/>
</dbReference>
<accession>A0A929WZP3</accession>
<dbReference type="Gene3D" id="3.30.420.40">
    <property type="match status" value="2"/>
</dbReference>